<evidence type="ECO:0000313" key="6">
    <source>
        <dbReference type="Proteomes" id="UP000254621"/>
    </source>
</evidence>
<dbReference type="SUPFAM" id="SSF46785">
    <property type="entry name" value="Winged helix' DNA-binding domain"/>
    <property type="match status" value="1"/>
</dbReference>
<dbReference type="EMBL" id="UHIV01000004">
    <property type="protein sequence ID" value="SUP59382.1"/>
    <property type="molecule type" value="Genomic_DNA"/>
</dbReference>
<dbReference type="Proteomes" id="UP000254621">
    <property type="component" value="Unassembled WGS sequence"/>
</dbReference>
<reference evidence="5 6" key="1">
    <citation type="submission" date="2018-06" db="EMBL/GenBank/DDBJ databases">
        <authorList>
            <consortium name="Pathogen Informatics"/>
            <person name="Doyle S."/>
        </authorList>
    </citation>
    <scope>NUCLEOTIDE SEQUENCE [LARGE SCALE GENOMIC DNA]</scope>
    <source>
        <strain evidence="5 6">NCTC13645</strain>
    </source>
</reference>
<keyword evidence="1" id="KW-0678">Repressor</keyword>
<evidence type="ECO:0000256" key="3">
    <source>
        <dbReference type="ARBA" id="ARBA00023016"/>
    </source>
</evidence>
<protein>
    <submittedName>
        <fullName evidence="5">Heat-inducible transcription repressor HrcA</fullName>
    </submittedName>
</protein>
<organism evidence="5 6">
    <name type="scientific">Weissella viridescens</name>
    <name type="common">Lactobacillus viridescens</name>
    <dbReference type="NCBI Taxonomy" id="1629"/>
    <lineage>
        <taxon>Bacteria</taxon>
        <taxon>Bacillati</taxon>
        <taxon>Bacillota</taxon>
        <taxon>Bacilli</taxon>
        <taxon>Lactobacillales</taxon>
        <taxon>Lactobacillaceae</taxon>
        <taxon>Weissella</taxon>
    </lineage>
</organism>
<dbReference type="AlphaFoldDB" id="A0A380P4E5"/>
<sequence length="77" mass="8394">MLTDRQSLILATIVKDYAKNGKAVGSKTLLQDLDLGVSSATIRNEMAVLEDRGLLQKSIHLLEECLRKADIAITLIG</sequence>
<keyword evidence="4" id="KW-0804">Transcription</keyword>
<dbReference type="PANTHER" id="PTHR34824:SF1">
    <property type="entry name" value="HEAT-INDUCIBLE TRANSCRIPTION REPRESSOR HRCA"/>
    <property type="match status" value="1"/>
</dbReference>
<dbReference type="InterPro" id="IPR036388">
    <property type="entry name" value="WH-like_DNA-bd_sf"/>
</dbReference>
<dbReference type="GO" id="GO:0003677">
    <property type="term" value="F:DNA binding"/>
    <property type="evidence" value="ECO:0007669"/>
    <property type="project" value="InterPro"/>
</dbReference>
<dbReference type="InterPro" id="IPR002571">
    <property type="entry name" value="HrcA"/>
</dbReference>
<dbReference type="Gene3D" id="1.10.10.10">
    <property type="entry name" value="Winged helix-like DNA-binding domain superfamily/Winged helix DNA-binding domain"/>
    <property type="match status" value="1"/>
</dbReference>
<dbReference type="InterPro" id="IPR036390">
    <property type="entry name" value="WH_DNA-bd_sf"/>
</dbReference>
<keyword evidence="3" id="KW-0346">Stress response</keyword>
<evidence type="ECO:0000313" key="5">
    <source>
        <dbReference type="EMBL" id="SUP59382.1"/>
    </source>
</evidence>
<evidence type="ECO:0000256" key="2">
    <source>
        <dbReference type="ARBA" id="ARBA00023015"/>
    </source>
</evidence>
<accession>A0A380P4E5</accession>
<proteinExistence type="predicted"/>
<name>A0A380P4E5_WEIVI</name>
<dbReference type="PANTHER" id="PTHR34824">
    <property type="entry name" value="HEAT-INDUCIBLE TRANSCRIPTION REPRESSOR HRCA"/>
    <property type="match status" value="1"/>
</dbReference>
<gene>
    <name evidence="5" type="primary">hrcA</name>
    <name evidence="5" type="ORF">NCTC13645_01637</name>
</gene>
<keyword evidence="2" id="KW-0805">Transcription regulation</keyword>
<evidence type="ECO:0000256" key="4">
    <source>
        <dbReference type="ARBA" id="ARBA00023163"/>
    </source>
</evidence>
<evidence type="ECO:0000256" key="1">
    <source>
        <dbReference type="ARBA" id="ARBA00022491"/>
    </source>
</evidence>
<dbReference type="GO" id="GO:0045892">
    <property type="term" value="P:negative regulation of DNA-templated transcription"/>
    <property type="evidence" value="ECO:0007669"/>
    <property type="project" value="TreeGrafter"/>
</dbReference>